<feature type="transmembrane region" description="Helical" evidence="1">
    <location>
        <begin position="48"/>
        <end position="66"/>
    </location>
</feature>
<feature type="transmembrane region" description="Helical" evidence="1">
    <location>
        <begin position="12"/>
        <end position="36"/>
    </location>
</feature>
<dbReference type="Proteomes" id="UP000054164">
    <property type="component" value="Unassembled WGS sequence"/>
</dbReference>
<accession>A0A0S6U043</accession>
<feature type="transmembrane region" description="Helical" evidence="1">
    <location>
        <begin position="121"/>
        <end position="143"/>
    </location>
</feature>
<feature type="transmembrane region" description="Helical" evidence="1">
    <location>
        <begin position="87"/>
        <end position="109"/>
    </location>
</feature>
<dbReference type="RefSeq" id="WP_030033728.1">
    <property type="nucleotide sequence ID" value="NZ_DF384213.1"/>
</dbReference>
<reference evidence="2" key="1">
    <citation type="submission" date="2013-10" db="EMBL/GenBank/DDBJ databases">
        <title>Draft genome sequence of Clostridium botulinum type B strain Osaka05.</title>
        <authorList>
            <person name="Sakaguchi Y."/>
            <person name="Hosomi K."/>
            <person name="Uchiyama J."/>
            <person name="Ogura Y."/>
            <person name="Sakaguchi M."/>
            <person name="Kohda T."/>
            <person name="Mukamoto M."/>
            <person name="Misawa N."/>
            <person name="Matsuzaki S."/>
            <person name="Hayashi T."/>
            <person name="Kozaki S."/>
        </authorList>
    </citation>
    <scope>NUCLEOTIDE SEQUENCE</scope>
    <source>
        <strain evidence="2">Osaka05</strain>
    </source>
</reference>
<evidence type="ECO:0000256" key="1">
    <source>
        <dbReference type="SAM" id="Phobius"/>
    </source>
</evidence>
<feature type="transmembrane region" description="Helical" evidence="1">
    <location>
        <begin position="186"/>
        <end position="203"/>
    </location>
</feature>
<organism evidence="2">
    <name type="scientific">Clostridium botulinum B str. Osaka05</name>
    <dbReference type="NCBI Taxonomy" id="1407017"/>
    <lineage>
        <taxon>Bacteria</taxon>
        <taxon>Bacillati</taxon>
        <taxon>Bacillota</taxon>
        <taxon>Clostridia</taxon>
        <taxon>Eubacteriales</taxon>
        <taxon>Clostridiaceae</taxon>
        <taxon>Clostridium</taxon>
    </lineage>
</organism>
<protein>
    <submittedName>
        <fullName evidence="2">Uncharacterized protein</fullName>
    </submittedName>
</protein>
<evidence type="ECO:0000313" key="2">
    <source>
        <dbReference type="EMBL" id="GAE01211.1"/>
    </source>
</evidence>
<dbReference type="EMBL" id="DF384213">
    <property type="protein sequence ID" value="GAE01211.1"/>
    <property type="molecule type" value="Genomic_DNA"/>
</dbReference>
<keyword evidence="1" id="KW-0812">Transmembrane</keyword>
<proteinExistence type="predicted"/>
<feature type="transmembrane region" description="Helical" evidence="1">
    <location>
        <begin position="155"/>
        <end position="174"/>
    </location>
</feature>
<keyword evidence="1" id="KW-1133">Transmembrane helix</keyword>
<keyword evidence="1" id="KW-0472">Membrane</keyword>
<name>A0A0S6U043_CLOBO</name>
<sequence>MERYLKIAKVNLKFNLFSYIIAGIGLCLISPLIMGVKNLDSLNTAKILDVYISLIGMIVLVPLFMPDQDKDIRDLIKSKKESIAVNYLIRITEAVIFLLIIVCGFLVYLKSGNCTFDFGQYFYGTISTCIFLGGLGILVYSIVDNIAVGYIVPTLYYILCYGSGKMYLGKFYLFSMMQGNILDKKYLLIAGILMITAGIFYRSKR</sequence>
<dbReference type="HOGENOM" id="CLU_097878_1_0_9"/>
<gene>
    <name evidence="2" type="ORF">CBO05C_0901</name>
</gene>
<dbReference type="AlphaFoldDB" id="A0A0S6U043"/>